<proteinExistence type="predicted"/>
<dbReference type="HOGENOM" id="CLU_3432000_0_0_1"/>
<dbReference type="EMBL" id="AMYD01004466">
    <property type="protein sequence ID" value="EQB43126.1"/>
    <property type="molecule type" value="Genomic_DNA"/>
</dbReference>
<gene>
    <name evidence="1" type="ORF">CGLO_18262</name>
</gene>
<evidence type="ECO:0000313" key="2">
    <source>
        <dbReference type="Proteomes" id="UP000015530"/>
    </source>
</evidence>
<reference evidence="2" key="1">
    <citation type="journal article" date="2013" name="Mol. Plant Microbe Interact.">
        <title>Global aspects of pacC regulation of pathogenicity genes in Colletotrichum gloeosporioides as revealed by transcriptome analysis.</title>
        <authorList>
            <person name="Alkan N."/>
            <person name="Meng X."/>
            <person name="Friedlander G."/>
            <person name="Reuveni E."/>
            <person name="Sukno S."/>
            <person name="Sherman A."/>
            <person name="Thon M."/>
            <person name="Fluhr R."/>
            <person name="Prusky D."/>
        </authorList>
    </citation>
    <scope>NUCLEOTIDE SEQUENCE [LARGE SCALE GENOMIC DNA]</scope>
    <source>
        <strain evidence="2">Cg-14</strain>
    </source>
</reference>
<comment type="caution">
    <text evidence="1">The sequence shown here is derived from an EMBL/GenBank/DDBJ whole genome shotgun (WGS) entry which is preliminary data.</text>
</comment>
<dbReference type="Proteomes" id="UP000015530">
    <property type="component" value="Unassembled WGS sequence"/>
</dbReference>
<name>T0KV12_COLGC</name>
<organism evidence="1 2">
    <name type="scientific">Colletotrichum gloeosporioides (strain Cg-14)</name>
    <name type="common">Anthracnose fungus</name>
    <name type="synonym">Glomerella cingulata</name>
    <dbReference type="NCBI Taxonomy" id="1237896"/>
    <lineage>
        <taxon>Eukaryota</taxon>
        <taxon>Fungi</taxon>
        <taxon>Dikarya</taxon>
        <taxon>Ascomycota</taxon>
        <taxon>Pezizomycotina</taxon>
        <taxon>Sordariomycetes</taxon>
        <taxon>Hypocreomycetidae</taxon>
        <taxon>Glomerellales</taxon>
        <taxon>Glomerellaceae</taxon>
        <taxon>Colletotrichum</taxon>
        <taxon>Colletotrichum gloeosporioides species complex</taxon>
    </lineage>
</organism>
<protein>
    <submittedName>
        <fullName evidence="1">Uncharacterized protein</fullName>
    </submittedName>
</protein>
<sequence length="17" mass="1964">MKNDTQKELAETLSVQE</sequence>
<accession>T0KV12</accession>
<evidence type="ECO:0000313" key="1">
    <source>
        <dbReference type="EMBL" id="EQB43126.1"/>
    </source>
</evidence>
<dbReference type="AlphaFoldDB" id="T0KV12"/>